<name>A0A9P5XQU6_9AGAR</name>
<dbReference type="PANTHER" id="PTHR43294">
    <property type="entry name" value="SODIUM/POTASSIUM-TRANSPORTING ATPASE SUBUNIT ALPHA"/>
    <property type="match status" value="1"/>
</dbReference>
<evidence type="ECO:0000313" key="12">
    <source>
        <dbReference type="EMBL" id="KAF9453646.1"/>
    </source>
</evidence>
<dbReference type="PANTHER" id="PTHR43294:SF21">
    <property type="entry name" value="CATION TRANSPORTING ATPASE"/>
    <property type="match status" value="1"/>
</dbReference>
<feature type="region of interest" description="Disordered" evidence="9">
    <location>
        <begin position="16"/>
        <end position="36"/>
    </location>
</feature>
<dbReference type="FunFam" id="3.40.50.1000:FF:000083">
    <property type="entry name" value="Sodium/potassium-transporting ATPase subunit alpha"/>
    <property type="match status" value="1"/>
</dbReference>
<evidence type="ECO:0000256" key="6">
    <source>
        <dbReference type="ARBA" id="ARBA00022967"/>
    </source>
</evidence>
<dbReference type="InterPro" id="IPR036412">
    <property type="entry name" value="HAD-like_sf"/>
</dbReference>
<dbReference type="Gene3D" id="3.40.50.1000">
    <property type="entry name" value="HAD superfamily/HAD-like"/>
    <property type="match status" value="1"/>
</dbReference>
<evidence type="ECO:0000256" key="10">
    <source>
        <dbReference type="SAM" id="Phobius"/>
    </source>
</evidence>
<evidence type="ECO:0000313" key="13">
    <source>
        <dbReference type="Proteomes" id="UP000807342"/>
    </source>
</evidence>
<reference evidence="12" key="1">
    <citation type="submission" date="2020-11" db="EMBL/GenBank/DDBJ databases">
        <authorList>
            <consortium name="DOE Joint Genome Institute"/>
            <person name="Ahrendt S."/>
            <person name="Riley R."/>
            <person name="Andreopoulos W."/>
            <person name="Labutti K."/>
            <person name="Pangilinan J."/>
            <person name="Ruiz-Duenas F.J."/>
            <person name="Barrasa J.M."/>
            <person name="Sanchez-Garcia M."/>
            <person name="Camarero S."/>
            <person name="Miyauchi S."/>
            <person name="Serrano A."/>
            <person name="Linde D."/>
            <person name="Babiker R."/>
            <person name="Drula E."/>
            <person name="Ayuso-Fernandez I."/>
            <person name="Pacheco R."/>
            <person name="Padilla G."/>
            <person name="Ferreira P."/>
            <person name="Barriuso J."/>
            <person name="Kellner H."/>
            <person name="Castanera R."/>
            <person name="Alfaro M."/>
            <person name="Ramirez L."/>
            <person name="Pisabarro A.G."/>
            <person name="Kuo A."/>
            <person name="Tritt A."/>
            <person name="Lipzen A."/>
            <person name="He G."/>
            <person name="Yan M."/>
            <person name="Ng V."/>
            <person name="Cullen D."/>
            <person name="Martin F."/>
            <person name="Rosso M.-N."/>
            <person name="Henrissat B."/>
            <person name="Hibbett D."/>
            <person name="Martinez A.T."/>
            <person name="Grigoriev I.V."/>
        </authorList>
    </citation>
    <scope>NUCLEOTIDE SEQUENCE</scope>
    <source>
        <strain evidence="12">MF-IS2</strain>
    </source>
</reference>
<dbReference type="EMBL" id="MU151059">
    <property type="protein sequence ID" value="KAF9453646.1"/>
    <property type="molecule type" value="Genomic_DNA"/>
</dbReference>
<feature type="transmembrane region" description="Helical" evidence="10">
    <location>
        <begin position="130"/>
        <end position="148"/>
    </location>
</feature>
<dbReference type="InterPro" id="IPR023298">
    <property type="entry name" value="ATPase_P-typ_TM_dom_sf"/>
</dbReference>
<gene>
    <name evidence="12" type="ORF">P691DRAFT_855098</name>
</gene>
<evidence type="ECO:0000256" key="9">
    <source>
        <dbReference type="SAM" id="MobiDB-lite"/>
    </source>
</evidence>
<evidence type="ECO:0000256" key="7">
    <source>
        <dbReference type="ARBA" id="ARBA00022989"/>
    </source>
</evidence>
<feature type="compositionally biased region" description="Polar residues" evidence="9">
    <location>
        <begin position="25"/>
        <end position="36"/>
    </location>
</feature>
<keyword evidence="6" id="KW-1278">Translocase</keyword>
<dbReference type="SUPFAM" id="SSF81653">
    <property type="entry name" value="Calcium ATPase, transduction domain A"/>
    <property type="match status" value="1"/>
</dbReference>
<dbReference type="Gene3D" id="2.70.150.10">
    <property type="entry name" value="Calcium-transporting ATPase, cytoplasmic transduction domain A"/>
    <property type="match status" value="1"/>
</dbReference>
<dbReference type="GO" id="GO:1902600">
    <property type="term" value="P:proton transmembrane transport"/>
    <property type="evidence" value="ECO:0007669"/>
    <property type="project" value="TreeGrafter"/>
</dbReference>
<dbReference type="InterPro" id="IPR023299">
    <property type="entry name" value="ATPase_P-typ_cyto_dom_N"/>
</dbReference>
<evidence type="ECO:0000256" key="4">
    <source>
        <dbReference type="ARBA" id="ARBA00022741"/>
    </source>
</evidence>
<keyword evidence="7 10" id="KW-1133">Transmembrane helix</keyword>
<dbReference type="Gene3D" id="3.40.1110.10">
    <property type="entry name" value="Calcium-transporting ATPase, cytoplasmic domain N"/>
    <property type="match status" value="1"/>
</dbReference>
<dbReference type="InterPro" id="IPR006068">
    <property type="entry name" value="ATPase_P-typ_cation-transptr_C"/>
</dbReference>
<proteinExistence type="predicted"/>
<dbReference type="FunFam" id="3.40.1110.10:FF:000061">
    <property type="entry name" value="Potassium-transporting ATPase alpha chain 1"/>
    <property type="match status" value="1"/>
</dbReference>
<dbReference type="Gene3D" id="1.20.1110.10">
    <property type="entry name" value="Calcium-transporting ATPase, transmembrane domain"/>
    <property type="match status" value="2"/>
</dbReference>
<evidence type="ECO:0000259" key="11">
    <source>
        <dbReference type="SMART" id="SM00831"/>
    </source>
</evidence>
<keyword evidence="8 10" id="KW-0472">Membrane</keyword>
<organism evidence="12 13">
    <name type="scientific">Macrolepiota fuliginosa MF-IS2</name>
    <dbReference type="NCBI Taxonomy" id="1400762"/>
    <lineage>
        <taxon>Eukaryota</taxon>
        <taxon>Fungi</taxon>
        <taxon>Dikarya</taxon>
        <taxon>Basidiomycota</taxon>
        <taxon>Agaricomycotina</taxon>
        <taxon>Agaricomycetes</taxon>
        <taxon>Agaricomycetidae</taxon>
        <taxon>Agaricales</taxon>
        <taxon>Agaricineae</taxon>
        <taxon>Agaricaceae</taxon>
        <taxon>Macrolepiota</taxon>
    </lineage>
</organism>
<dbReference type="InterPro" id="IPR059000">
    <property type="entry name" value="ATPase_P-type_domA"/>
</dbReference>
<accession>A0A9P5XQU6</accession>
<dbReference type="Pfam" id="PF00690">
    <property type="entry name" value="Cation_ATPase_N"/>
    <property type="match status" value="1"/>
</dbReference>
<dbReference type="Pfam" id="PF13246">
    <property type="entry name" value="Cation_ATPase"/>
    <property type="match status" value="1"/>
</dbReference>
<dbReference type="SUPFAM" id="SSF56784">
    <property type="entry name" value="HAD-like"/>
    <property type="match status" value="1"/>
</dbReference>
<feature type="transmembrane region" description="Helical" evidence="10">
    <location>
        <begin position="324"/>
        <end position="347"/>
    </location>
</feature>
<dbReference type="InterPro" id="IPR050510">
    <property type="entry name" value="Cation_transp_ATPase_P-type"/>
</dbReference>
<dbReference type="PRINTS" id="PR00121">
    <property type="entry name" value="NAKATPASE"/>
</dbReference>
<dbReference type="Pfam" id="PF00689">
    <property type="entry name" value="Cation_ATPase_C"/>
    <property type="match status" value="1"/>
</dbReference>
<dbReference type="GO" id="GO:0005886">
    <property type="term" value="C:plasma membrane"/>
    <property type="evidence" value="ECO:0007669"/>
    <property type="project" value="UniProtKB-SubCell"/>
</dbReference>
<dbReference type="SFLD" id="SFLDS00003">
    <property type="entry name" value="Haloacid_Dehalogenase"/>
    <property type="match status" value="1"/>
</dbReference>
<evidence type="ECO:0000256" key="5">
    <source>
        <dbReference type="ARBA" id="ARBA00022840"/>
    </source>
</evidence>
<feature type="transmembrane region" description="Helical" evidence="10">
    <location>
        <begin position="1070"/>
        <end position="1092"/>
    </location>
</feature>
<dbReference type="SFLD" id="SFLDG00002">
    <property type="entry name" value="C1.7:_P-type_atpase_like"/>
    <property type="match status" value="1"/>
</dbReference>
<dbReference type="InterPro" id="IPR018303">
    <property type="entry name" value="ATPase_P-typ_P_site"/>
</dbReference>
<dbReference type="GO" id="GO:1990573">
    <property type="term" value="P:potassium ion import across plasma membrane"/>
    <property type="evidence" value="ECO:0007669"/>
    <property type="project" value="TreeGrafter"/>
</dbReference>
<dbReference type="AlphaFoldDB" id="A0A9P5XQU6"/>
<dbReference type="GO" id="GO:0036376">
    <property type="term" value="P:sodium ion export across plasma membrane"/>
    <property type="evidence" value="ECO:0007669"/>
    <property type="project" value="TreeGrafter"/>
</dbReference>
<feature type="domain" description="Cation-transporting P-type ATPase N-terminal" evidence="11">
    <location>
        <begin position="38"/>
        <end position="119"/>
    </location>
</feature>
<dbReference type="Proteomes" id="UP000807342">
    <property type="component" value="Unassembled WGS sequence"/>
</dbReference>
<dbReference type="SUPFAM" id="SSF81665">
    <property type="entry name" value="Calcium ATPase, transmembrane domain M"/>
    <property type="match status" value="1"/>
</dbReference>
<comment type="subcellular location">
    <subcellularLocation>
        <location evidence="1">Cell membrane</location>
        <topology evidence="1">Multi-pass membrane protein</topology>
    </subcellularLocation>
</comment>
<evidence type="ECO:0000256" key="3">
    <source>
        <dbReference type="ARBA" id="ARBA00022692"/>
    </source>
</evidence>
<feature type="transmembrane region" description="Helical" evidence="10">
    <location>
        <begin position="99"/>
        <end position="118"/>
    </location>
</feature>
<keyword evidence="5" id="KW-0067">ATP-binding</keyword>
<keyword evidence="13" id="KW-1185">Reference proteome</keyword>
<dbReference type="InterPro" id="IPR008250">
    <property type="entry name" value="ATPase_P-typ_transduc_dom_A_sf"/>
</dbReference>
<dbReference type="InterPro" id="IPR023214">
    <property type="entry name" value="HAD_sf"/>
</dbReference>
<keyword evidence="2" id="KW-1003">Cell membrane</keyword>
<dbReference type="GO" id="GO:0005524">
    <property type="term" value="F:ATP binding"/>
    <property type="evidence" value="ECO:0007669"/>
    <property type="project" value="UniProtKB-KW"/>
</dbReference>
<dbReference type="NCBIfam" id="TIGR01494">
    <property type="entry name" value="ATPase_P-type"/>
    <property type="match status" value="2"/>
</dbReference>
<dbReference type="InterPro" id="IPR001757">
    <property type="entry name" value="P_typ_ATPase"/>
</dbReference>
<sequence>MKRTLTQEERILADAGYEHLDAKQNKGSTPEPTNVDIQEHRLSLSALEETLDTSFDYKDASKSEGLSEEEAKARLQKDGPNVLTPTKKKSAFRKFMDRLLTMFNVLLIVAGILEYVLLGINFKENFQNTYLGGILIGVAFINAFVDFYQLQKSEAILASFLAMIPPTCRVVRDGTIKNLPASDLVKGDVVLLRSGDKTPADLLIFSSSELKVDNSSLTGESEPQERFAVPNGSQSRPADAENLAFNSTLVVNGEAWGVVVRTGDHTFIGQIARLTGSESGNKSPLAKEIGRFVITVSSIASVFAIVFFVVGLTTAYKGKVASTVTFAVSVLVAFVPEGLPSVVTLLLSIAAKRMAAQNVLVKDLQGVETLGSLTLLATDKTGTLTRNQMTVTNVWSGKKMYSAFQSNNDDDETEKFSIEASGMRETVDVSALNSRIKFDRVDVPFEDRTILGDATETGLTRFAARYLTTAYDEYVKAYSKAFEVPFNSTNKWALVILKRTHPTGCLTAYLKGAPERVLAKCTTYLKDGKIHPITEEFKQHYEEAYNYMASRGHRVIGCAQYFLPGEQYPIDYAFSRTDMNYPSEGYCFVSLVSLEDPPKHGVREAIGTLRLAGIKVMMITGDHPKTAEAIARKINLILGETRESLSAKTGRPVEEIYDDETSAVVVHGDDIDTLEGWQWDQIFNKQEIVFARTTPKHKLEIVKRAQALGHIVGVTGDGVNDSPALKKADLGIAMNISGSDVSKEAANMILLDDNFASTVKGVAEGRLIFNNLKRSIQYTVTHSTPEVLPQLLYVVVPIPLPLSAILILVIDLGFDLFMGVCIFVRLSIYGYSMKLLIQLTFAWDKPETDDGLMRLAPRKPVNNRSILSLKRRALRRSKTIGRDTESQNERAVASKFRQIFEHFKSPFTKVFWEDLFEDTDDEKLVDRGLLSYSYIEAGLIEAIGEMVAYFVVFWKNGFSPADLKRAQDIGVYFTKTSPDFINFRGQIIDAARQTDALGQAQSIVYLSIFITQCFNVFAVKAKVTFPFGRRVVSNKWNFVGILAGASLGIFVIYPPPFHVVFGGSVHLSPLYWLIPVAFGCLLLVWASLRVVLMRKSIEHKKVKDIKGLMMCKSDLACTVPTMRTMSVKH</sequence>
<dbReference type="SUPFAM" id="SSF81660">
    <property type="entry name" value="Metal cation-transporting ATPase, ATP-binding domain N"/>
    <property type="match status" value="1"/>
</dbReference>
<feature type="transmembrane region" description="Helical" evidence="10">
    <location>
        <begin position="292"/>
        <end position="312"/>
    </location>
</feature>
<dbReference type="PROSITE" id="PS00154">
    <property type="entry name" value="ATPASE_E1_E2"/>
    <property type="match status" value="1"/>
</dbReference>
<comment type="caution">
    <text evidence="12">The sequence shown here is derived from an EMBL/GenBank/DDBJ whole genome shotgun (WGS) entry which is preliminary data.</text>
</comment>
<dbReference type="Pfam" id="PF00122">
    <property type="entry name" value="E1-E2_ATPase"/>
    <property type="match status" value="1"/>
</dbReference>
<dbReference type="SFLD" id="SFLDF00027">
    <property type="entry name" value="p-type_atpase"/>
    <property type="match status" value="1"/>
</dbReference>
<keyword evidence="4" id="KW-0547">Nucleotide-binding</keyword>
<dbReference type="SMART" id="SM00831">
    <property type="entry name" value="Cation_ATPase_N"/>
    <property type="match status" value="1"/>
</dbReference>
<dbReference type="GO" id="GO:0005391">
    <property type="term" value="F:P-type sodium:potassium-exchanging transporter activity"/>
    <property type="evidence" value="ECO:0007669"/>
    <property type="project" value="TreeGrafter"/>
</dbReference>
<keyword evidence="3 10" id="KW-0812">Transmembrane</keyword>
<dbReference type="GO" id="GO:0006883">
    <property type="term" value="P:intracellular sodium ion homeostasis"/>
    <property type="evidence" value="ECO:0007669"/>
    <property type="project" value="TreeGrafter"/>
</dbReference>
<dbReference type="GO" id="GO:0016887">
    <property type="term" value="F:ATP hydrolysis activity"/>
    <property type="evidence" value="ECO:0007669"/>
    <property type="project" value="InterPro"/>
</dbReference>
<feature type="region of interest" description="Disordered" evidence="9">
    <location>
        <begin position="214"/>
        <end position="235"/>
    </location>
</feature>
<dbReference type="GO" id="GO:0030007">
    <property type="term" value="P:intracellular potassium ion homeostasis"/>
    <property type="evidence" value="ECO:0007669"/>
    <property type="project" value="TreeGrafter"/>
</dbReference>
<dbReference type="OrthoDB" id="158672at2759"/>
<dbReference type="InterPro" id="IPR044492">
    <property type="entry name" value="P_typ_ATPase_HD_dom"/>
</dbReference>
<dbReference type="InterPro" id="IPR004014">
    <property type="entry name" value="ATPase_P-typ_cation-transptr_N"/>
</dbReference>
<evidence type="ECO:0000256" key="1">
    <source>
        <dbReference type="ARBA" id="ARBA00004651"/>
    </source>
</evidence>
<feature type="transmembrane region" description="Helical" evidence="10">
    <location>
        <begin position="1036"/>
        <end position="1055"/>
    </location>
</feature>
<evidence type="ECO:0000256" key="2">
    <source>
        <dbReference type="ARBA" id="ARBA00022475"/>
    </source>
</evidence>
<evidence type="ECO:0000256" key="8">
    <source>
        <dbReference type="ARBA" id="ARBA00023136"/>
    </source>
</evidence>
<dbReference type="PRINTS" id="PR00119">
    <property type="entry name" value="CATATPASE"/>
</dbReference>
<protein>
    <submittedName>
        <fullName evidence="12">Aminophospholipid-transporting P-type ATPase</fullName>
    </submittedName>
</protein>
<feature type="region of interest" description="Disordered" evidence="9">
    <location>
        <begin position="59"/>
        <end position="82"/>
    </location>
</feature>